<dbReference type="EMBL" id="JAQJAC010000009">
    <property type="protein sequence ID" value="KAJ5572758.1"/>
    <property type="molecule type" value="Genomic_DNA"/>
</dbReference>
<comment type="caution">
    <text evidence="5">The sequence shown here is derived from an EMBL/GenBank/DDBJ whole genome shotgun (WGS) entry which is preliminary data.</text>
</comment>
<keyword evidence="6" id="KW-1185">Reference proteome</keyword>
<protein>
    <recommendedName>
        <fullName evidence="4">Copper transport protein</fullName>
    </recommendedName>
</protein>
<dbReference type="Pfam" id="PF04145">
    <property type="entry name" value="Ctr"/>
    <property type="match status" value="1"/>
</dbReference>
<organism evidence="5 6">
    <name type="scientific">Penicillium hetheringtonii</name>
    <dbReference type="NCBI Taxonomy" id="911720"/>
    <lineage>
        <taxon>Eukaryota</taxon>
        <taxon>Fungi</taxon>
        <taxon>Dikarya</taxon>
        <taxon>Ascomycota</taxon>
        <taxon>Pezizomycotina</taxon>
        <taxon>Eurotiomycetes</taxon>
        <taxon>Eurotiomycetidae</taxon>
        <taxon>Eurotiales</taxon>
        <taxon>Aspergillaceae</taxon>
        <taxon>Penicillium</taxon>
    </lineage>
</organism>
<feature type="transmembrane region" description="Helical" evidence="4">
    <location>
        <begin position="46"/>
        <end position="66"/>
    </location>
</feature>
<dbReference type="AlphaFoldDB" id="A0AAD6DBH5"/>
<reference evidence="5 6" key="1">
    <citation type="journal article" date="2023" name="IMA Fungus">
        <title>Comparative genomic study of the Penicillium genus elucidates a diverse pangenome and 15 lateral gene transfer events.</title>
        <authorList>
            <person name="Petersen C."/>
            <person name="Sorensen T."/>
            <person name="Nielsen M.R."/>
            <person name="Sondergaard T.E."/>
            <person name="Sorensen J.L."/>
            <person name="Fitzpatrick D.A."/>
            <person name="Frisvad J.C."/>
            <person name="Nielsen K.L."/>
        </authorList>
    </citation>
    <scope>NUCLEOTIDE SEQUENCE [LARGE SCALE GENOMIC DNA]</scope>
    <source>
        <strain evidence="5 6">IBT 29057</strain>
    </source>
</reference>
<dbReference type="GO" id="GO:0016020">
    <property type="term" value="C:membrane"/>
    <property type="evidence" value="ECO:0007669"/>
    <property type="project" value="UniProtKB-SubCell"/>
</dbReference>
<comment type="similarity">
    <text evidence="4">Belongs to the copper transporter (Ctr) (TC 1.A.56) family. SLC31A subfamily.</text>
</comment>
<evidence type="ECO:0000256" key="3">
    <source>
        <dbReference type="ARBA" id="ARBA00023136"/>
    </source>
</evidence>
<keyword evidence="3 4" id="KW-0472">Membrane</keyword>
<gene>
    <name evidence="5" type="ORF">N7450_009742</name>
</gene>
<comment type="subcellular location">
    <subcellularLocation>
        <location evidence="4">Membrane</location>
        <topology evidence="4">Multi-pass membrane protein</topology>
    </subcellularLocation>
</comment>
<keyword evidence="4" id="KW-0186">Copper</keyword>
<dbReference type="Proteomes" id="UP001216150">
    <property type="component" value="Unassembled WGS sequence"/>
</dbReference>
<keyword evidence="1 4" id="KW-0812">Transmembrane</keyword>
<dbReference type="GO" id="GO:0005375">
    <property type="term" value="F:copper ion transmembrane transporter activity"/>
    <property type="evidence" value="ECO:0007669"/>
    <property type="project" value="UniProtKB-UniRule"/>
</dbReference>
<keyword evidence="4" id="KW-0406">Ion transport</keyword>
<dbReference type="PANTHER" id="PTHR12483:SF115">
    <property type="entry name" value="COPPER TRANSPORT PROTEIN"/>
    <property type="match status" value="1"/>
</dbReference>
<dbReference type="InterPro" id="IPR007274">
    <property type="entry name" value="Cop_transporter"/>
</dbReference>
<feature type="transmembrane region" description="Helical" evidence="4">
    <location>
        <begin position="149"/>
        <end position="169"/>
    </location>
</feature>
<evidence type="ECO:0000256" key="1">
    <source>
        <dbReference type="ARBA" id="ARBA00022692"/>
    </source>
</evidence>
<evidence type="ECO:0000313" key="5">
    <source>
        <dbReference type="EMBL" id="KAJ5572758.1"/>
    </source>
</evidence>
<dbReference type="PANTHER" id="PTHR12483">
    <property type="entry name" value="SOLUTE CARRIER FAMILY 31 COPPER TRANSPORTERS"/>
    <property type="match status" value="1"/>
</dbReference>
<evidence type="ECO:0000313" key="6">
    <source>
        <dbReference type="Proteomes" id="UP001216150"/>
    </source>
</evidence>
<keyword evidence="4" id="KW-0187">Copper transport</keyword>
<proteinExistence type="inferred from homology"/>
<sequence>MDHSMHAMHDMDHGHGDMDMGDQCSMNMIFTWSSKNLCIIFRQWRITGPLSLFFSLILIVLLTAGYEGVRHITRKYEAAHNQRLNAFVATTSTSVLVQALIYLCLADNGIPQPVTADLPADAYQSVTGERSPLLVGRDNRATITRRGKLTLAALYAIQVFYSFFIMLLFMTYNGSVMLAVAVGAFVGYLTFADGTSASKTVACH</sequence>
<accession>A0AAD6DBH5</accession>
<keyword evidence="2 4" id="KW-1133">Transmembrane helix</keyword>
<name>A0AAD6DBH5_9EURO</name>
<feature type="transmembrane region" description="Helical" evidence="4">
    <location>
        <begin position="175"/>
        <end position="191"/>
    </location>
</feature>
<keyword evidence="4" id="KW-0813">Transport</keyword>
<evidence type="ECO:0000256" key="4">
    <source>
        <dbReference type="RuleBase" id="RU367022"/>
    </source>
</evidence>
<evidence type="ECO:0000256" key="2">
    <source>
        <dbReference type="ARBA" id="ARBA00022989"/>
    </source>
</evidence>